<organism evidence="1 2">
    <name type="scientific">Mycolicibacterium lutetiense</name>
    <dbReference type="NCBI Taxonomy" id="1641992"/>
    <lineage>
        <taxon>Bacteria</taxon>
        <taxon>Bacillati</taxon>
        <taxon>Actinomycetota</taxon>
        <taxon>Actinomycetes</taxon>
        <taxon>Mycobacteriales</taxon>
        <taxon>Mycobacteriaceae</taxon>
        <taxon>Mycolicibacterium</taxon>
    </lineage>
</organism>
<gene>
    <name evidence="1" type="ORF">JOF57_002578</name>
</gene>
<keyword evidence="2" id="KW-1185">Reference proteome</keyword>
<comment type="caution">
    <text evidence="1">The sequence shown here is derived from an EMBL/GenBank/DDBJ whole genome shotgun (WGS) entry which is preliminary data.</text>
</comment>
<proteinExistence type="predicted"/>
<dbReference type="RefSeq" id="WP_209916915.1">
    <property type="nucleotide sequence ID" value="NZ_JAGIOP010000002.1"/>
</dbReference>
<dbReference type="EMBL" id="JAGIOP010000002">
    <property type="protein sequence ID" value="MBP2452665.1"/>
    <property type="molecule type" value="Genomic_DNA"/>
</dbReference>
<accession>A0ABS4ZTB5</accession>
<dbReference type="Proteomes" id="UP000694460">
    <property type="component" value="Unassembled WGS sequence"/>
</dbReference>
<name>A0ABS4ZTB5_9MYCO</name>
<reference evidence="1 2" key="1">
    <citation type="submission" date="2021-03" db="EMBL/GenBank/DDBJ databases">
        <title>Sequencing the genomes of 1000 actinobacteria strains.</title>
        <authorList>
            <person name="Klenk H.-P."/>
        </authorList>
    </citation>
    <scope>NUCLEOTIDE SEQUENCE [LARGE SCALE GENOMIC DNA]</scope>
    <source>
        <strain evidence="1 2">DSM 46713</strain>
    </source>
</reference>
<sequence length="230" mass="25129">MAHDSVPATNITAAKALAFDDLVAVVDGRTLQIHWHAGDRGAGLAAYRNAQRTFYVRRGAFEALWHGGDGFIYFSLNHDTAGTTAFGPFCIAIATSLDGHPDAAVFPADTAQRYTDSSGGINVTQVMSEVGDWTARGDIAVNELHTDVVPPPSTWPNLLCSKDRYLEIVVVGPVPLADVFELRLNRDDAKTLNRLSRQQRRGDLSDPTDIAAALAYQAIRRWRGTRLRIV</sequence>
<evidence type="ECO:0000313" key="1">
    <source>
        <dbReference type="EMBL" id="MBP2452665.1"/>
    </source>
</evidence>
<evidence type="ECO:0000313" key="2">
    <source>
        <dbReference type="Proteomes" id="UP000694460"/>
    </source>
</evidence>
<protein>
    <submittedName>
        <fullName evidence="1">Uncharacterized protein</fullName>
    </submittedName>
</protein>